<dbReference type="InterPro" id="IPR049457">
    <property type="entry name" value="Emfourin"/>
</dbReference>
<proteinExistence type="predicted"/>
<name>A0A5C1A908_9BACT</name>
<dbReference type="RefSeq" id="WP_149110475.1">
    <property type="nucleotide sequence ID" value="NZ_CP042425.1"/>
</dbReference>
<dbReference type="OrthoDB" id="6956709at2"/>
<accession>A0A5C1A908</accession>
<sequence length="100" mass="10501">MRVQFVQSGGYAGAVKGCELDTATLAPDAAQQLQKLVQDSGLSGSHESLSKTGRDLGQYEITVEGHGPKIAVVLDDETLPAAAKPLVGFLKKNSRPVPLK</sequence>
<organism evidence="1 2">
    <name type="scientific">Limnoglobus roseus</name>
    <dbReference type="NCBI Taxonomy" id="2598579"/>
    <lineage>
        <taxon>Bacteria</taxon>
        <taxon>Pseudomonadati</taxon>
        <taxon>Planctomycetota</taxon>
        <taxon>Planctomycetia</taxon>
        <taxon>Gemmatales</taxon>
        <taxon>Gemmataceae</taxon>
        <taxon>Limnoglobus</taxon>
    </lineage>
</organism>
<dbReference type="AlphaFoldDB" id="A0A5C1A908"/>
<dbReference type="Proteomes" id="UP000324974">
    <property type="component" value="Chromosome"/>
</dbReference>
<keyword evidence="2" id="KW-1185">Reference proteome</keyword>
<evidence type="ECO:0000313" key="1">
    <source>
        <dbReference type="EMBL" id="QEL15681.1"/>
    </source>
</evidence>
<gene>
    <name evidence="1" type="ORF">PX52LOC_02616</name>
</gene>
<dbReference type="Pfam" id="PF20242">
    <property type="entry name" value="Emfourin"/>
    <property type="match status" value="1"/>
</dbReference>
<reference evidence="2" key="1">
    <citation type="submission" date="2019-08" db="EMBL/GenBank/DDBJ databases">
        <title>Limnoglobus roseus gen. nov., sp. nov., a novel freshwater planctomycete with a giant genome from the family Gemmataceae.</title>
        <authorList>
            <person name="Kulichevskaya I.S."/>
            <person name="Naumoff D.G."/>
            <person name="Miroshnikov K."/>
            <person name="Ivanova A."/>
            <person name="Philippov D.A."/>
            <person name="Hakobyan A."/>
            <person name="Rijpstra I.C."/>
            <person name="Sinninghe Damste J.S."/>
            <person name="Liesack W."/>
            <person name="Dedysh S.N."/>
        </authorList>
    </citation>
    <scope>NUCLEOTIDE SEQUENCE [LARGE SCALE GENOMIC DNA]</scope>
    <source>
        <strain evidence="2">PX52</strain>
    </source>
</reference>
<protein>
    <submittedName>
        <fullName evidence="1">Uncharacterized protein</fullName>
    </submittedName>
</protein>
<evidence type="ECO:0000313" key="2">
    <source>
        <dbReference type="Proteomes" id="UP000324974"/>
    </source>
</evidence>
<dbReference type="KEGG" id="lrs:PX52LOC_02616"/>
<dbReference type="EMBL" id="CP042425">
    <property type="protein sequence ID" value="QEL15681.1"/>
    <property type="molecule type" value="Genomic_DNA"/>
</dbReference>